<dbReference type="GO" id="GO:0005525">
    <property type="term" value="F:GTP binding"/>
    <property type="evidence" value="ECO:0007669"/>
    <property type="project" value="UniProtKB-UniRule"/>
</dbReference>
<comment type="caution">
    <text evidence="8">Lacks conserved residue(s) required for the propagation of feature annotation.</text>
</comment>
<keyword evidence="4 8" id="KW-0378">Hydrolase</keyword>
<dbReference type="Pfam" id="PF10396">
    <property type="entry name" value="TrmE_N"/>
    <property type="match status" value="1"/>
</dbReference>
<dbReference type="CDD" id="cd04164">
    <property type="entry name" value="trmE"/>
    <property type="match status" value="1"/>
</dbReference>
<dbReference type="InterPro" id="IPR027417">
    <property type="entry name" value="P-loop_NTPase"/>
</dbReference>
<dbReference type="Gene3D" id="1.20.120.430">
    <property type="entry name" value="tRNA modification GTPase MnmE domain 2"/>
    <property type="match status" value="1"/>
</dbReference>
<dbReference type="EMBL" id="WNKS01000004">
    <property type="protein sequence ID" value="MTV30695.1"/>
    <property type="molecule type" value="Genomic_DNA"/>
</dbReference>
<comment type="subcellular location">
    <subcellularLocation>
        <location evidence="8">Cytoplasm</location>
    </subcellularLocation>
</comment>
<dbReference type="NCBIfam" id="TIGR00231">
    <property type="entry name" value="small_GTP"/>
    <property type="match status" value="1"/>
</dbReference>
<evidence type="ECO:0000256" key="9">
    <source>
        <dbReference type="RuleBase" id="RU003313"/>
    </source>
</evidence>
<name>A0A6N8DMD4_RHOAC</name>
<gene>
    <name evidence="8 11" type="primary">mnmE</name>
    <name evidence="8" type="synonym">trmE</name>
    <name evidence="11" type="ORF">GJ654_06765</name>
</gene>
<keyword evidence="5 8" id="KW-0460">Magnesium</keyword>
<reference evidence="11 12" key="1">
    <citation type="submission" date="2019-11" db="EMBL/GenBank/DDBJ databases">
        <title>Whole-genome sequence of a Rhodoblastus acidophilus DSM 142.</title>
        <authorList>
            <person name="Kyndt J.A."/>
            <person name="Meyer T.E."/>
        </authorList>
    </citation>
    <scope>NUCLEOTIDE SEQUENCE [LARGE SCALE GENOMIC DNA]</scope>
    <source>
        <strain evidence="11 12">DSM 142</strain>
    </source>
</reference>
<dbReference type="SUPFAM" id="SSF116878">
    <property type="entry name" value="TrmE connector domain"/>
    <property type="match status" value="1"/>
</dbReference>
<comment type="function">
    <text evidence="8">Exhibits a very high intrinsic GTPase hydrolysis rate. Involved in the addition of a carboxymethylaminomethyl (cmnm) group at the wobble position (U34) of certain tRNAs, forming tRNA-cmnm(5)s(2)U34.</text>
</comment>
<dbReference type="Gene3D" id="3.40.50.300">
    <property type="entry name" value="P-loop containing nucleotide triphosphate hydrolases"/>
    <property type="match status" value="1"/>
</dbReference>
<organism evidence="11 12">
    <name type="scientific">Rhodoblastus acidophilus</name>
    <name type="common">Rhodopseudomonas acidophila</name>
    <dbReference type="NCBI Taxonomy" id="1074"/>
    <lineage>
        <taxon>Bacteria</taxon>
        <taxon>Pseudomonadati</taxon>
        <taxon>Pseudomonadota</taxon>
        <taxon>Alphaproteobacteria</taxon>
        <taxon>Hyphomicrobiales</taxon>
        <taxon>Rhodoblastaceae</taxon>
        <taxon>Rhodoblastus</taxon>
    </lineage>
</organism>
<evidence type="ECO:0000256" key="3">
    <source>
        <dbReference type="ARBA" id="ARBA00022741"/>
    </source>
</evidence>
<dbReference type="InterPro" id="IPR018948">
    <property type="entry name" value="GTP-bd_TrmE_N"/>
</dbReference>
<dbReference type="GO" id="GO:0003924">
    <property type="term" value="F:GTPase activity"/>
    <property type="evidence" value="ECO:0007669"/>
    <property type="project" value="UniProtKB-UniRule"/>
</dbReference>
<evidence type="ECO:0000313" key="11">
    <source>
        <dbReference type="EMBL" id="MTV30695.1"/>
    </source>
</evidence>
<feature type="binding site" evidence="8">
    <location>
        <position position="31"/>
    </location>
    <ligand>
        <name>(6S)-5-formyl-5,6,7,8-tetrahydrofolate</name>
        <dbReference type="ChEBI" id="CHEBI:57457"/>
    </ligand>
</feature>
<dbReference type="GO" id="GO:0046872">
    <property type="term" value="F:metal ion binding"/>
    <property type="evidence" value="ECO:0007669"/>
    <property type="project" value="UniProtKB-KW"/>
</dbReference>
<keyword evidence="7 8" id="KW-0342">GTP-binding</keyword>
<dbReference type="NCBIfam" id="NF003661">
    <property type="entry name" value="PRK05291.1-3"/>
    <property type="match status" value="1"/>
</dbReference>
<evidence type="ECO:0000256" key="8">
    <source>
        <dbReference type="HAMAP-Rule" id="MF_00379"/>
    </source>
</evidence>
<feature type="binding site" evidence="8">
    <location>
        <position position="261"/>
    </location>
    <ligand>
        <name>Mg(2+)</name>
        <dbReference type="ChEBI" id="CHEBI:18420"/>
    </ligand>
</feature>
<feature type="binding site" evidence="8">
    <location>
        <position position="129"/>
    </location>
    <ligand>
        <name>(6S)-5-formyl-5,6,7,8-tetrahydrofolate</name>
        <dbReference type="ChEBI" id="CHEBI:57457"/>
    </ligand>
</feature>
<dbReference type="AlphaFoldDB" id="A0A6N8DMD4"/>
<evidence type="ECO:0000256" key="5">
    <source>
        <dbReference type="ARBA" id="ARBA00022842"/>
    </source>
</evidence>
<dbReference type="InterPro" id="IPR027368">
    <property type="entry name" value="MnmE_dom2"/>
</dbReference>
<dbReference type="HAMAP" id="MF_00379">
    <property type="entry name" value="GTPase_MnmE"/>
    <property type="match status" value="1"/>
</dbReference>
<feature type="binding site" evidence="8">
    <location>
        <position position="89"/>
    </location>
    <ligand>
        <name>(6S)-5-formyl-5,6,7,8-tetrahydrofolate</name>
        <dbReference type="ChEBI" id="CHEBI:57457"/>
    </ligand>
</feature>
<evidence type="ECO:0000313" key="12">
    <source>
        <dbReference type="Proteomes" id="UP000439113"/>
    </source>
</evidence>
<comment type="similarity">
    <text evidence="1 8 9">Belongs to the TRAFAC class TrmE-Era-EngA-EngB-Septin-like GTPase superfamily. TrmE GTPase family.</text>
</comment>
<feature type="binding site" evidence="8">
    <location>
        <position position="240"/>
    </location>
    <ligand>
        <name>Mg(2+)</name>
        <dbReference type="ChEBI" id="CHEBI:18420"/>
    </ligand>
</feature>
<feature type="binding site" evidence="8">
    <location>
        <begin position="280"/>
        <end position="283"/>
    </location>
    <ligand>
        <name>GTP</name>
        <dbReference type="ChEBI" id="CHEBI:37565"/>
    </ligand>
</feature>
<evidence type="ECO:0000256" key="4">
    <source>
        <dbReference type="ARBA" id="ARBA00022801"/>
    </source>
</evidence>
<feature type="binding site" evidence="8">
    <location>
        <begin position="236"/>
        <end position="241"/>
    </location>
    <ligand>
        <name>GTP</name>
        <dbReference type="ChEBI" id="CHEBI:37565"/>
    </ligand>
</feature>
<keyword evidence="8" id="KW-0479">Metal-binding</keyword>
<comment type="cofactor">
    <cofactor evidence="8">
        <name>K(+)</name>
        <dbReference type="ChEBI" id="CHEBI:29103"/>
    </cofactor>
    <text evidence="8">Binds 1 potassium ion per subunit.</text>
</comment>
<evidence type="ECO:0000256" key="2">
    <source>
        <dbReference type="ARBA" id="ARBA00022694"/>
    </source>
</evidence>
<protein>
    <recommendedName>
        <fullName evidence="8">tRNA modification GTPase MnmE</fullName>
        <ecNumber evidence="8">3.6.-.-</ecNumber>
    </recommendedName>
</protein>
<feature type="binding site" evidence="8">
    <location>
        <begin position="255"/>
        <end position="261"/>
    </location>
    <ligand>
        <name>GTP</name>
        <dbReference type="ChEBI" id="CHEBI:37565"/>
    </ligand>
</feature>
<comment type="caution">
    <text evidence="11">The sequence shown here is derived from an EMBL/GenBank/DDBJ whole genome shotgun (WGS) entry which is preliminary data.</text>
</comment>
<keyword evidence="8" id="KW-0963">Cytoplasm</keyword>
<dbReference type="PROSITE" id="PS51709">
    <property type="entry name" value="G_TRME"/>
    <property type="match status" value="1"/>
</dbReference>
<feature type="binding site" evidence="8">
    <location>
        <position position="236"/>
    </location>
    <ligand>
        <name>K(+)</name>
        <dbReference type="ChEBI" id="CHEBI:29103"/>
    </ligand>
</feature>
<dbReference type="Pfam" id="PF12631">
    <property type="entry name" value="MnmE_helical"/>
    <property type="match status" value="1"/>
</dbReference>
<sequence length="454" mass="49935">MPCCGVSAIQSPDTIFALATAPGRAALAVVRLSGSRASNILRSMIGALPEPRKATLAKIQDPWSHQIIDHALVYWFPGPASFTGEDCIEFSIHGSRAVLVKLYNVLRQFPSTRIATPGEFSRRALMNEKLSLLEVESLADLISAETEQQRLLGIDGLSGKLRVVVDEWREKLMAALVHVECDLDFSDEEEVREYDGDYVVGVCRSVCDSITEWLGHKNRGPLLRDGFTILISGPPNAGKSTLLNELARRDVAIISELPGTTRDLLEVHLDLQGYFVNLVDSAGVRETADQIESIGIDKAFARGKEADLILWLCDHRERLQPPQAFAGRPIWRVFTKCDTQSFDGAIDSCSPDDCAALHISARTGLNIRELLDRLAAFVASNLAGHGDVIAINERQSIALESAREALRQVAEGIRYPEVVAAKLQEAVFEMQFIIGRVAAEEVLDQVFSRFCIGK</sequence>
<accession>A0A6N8DMD4</accession>
<feature type="binding site" evidence="8">
    <location>
        <position position="260"/>
    </location>
    <ligand>
        <name>K(+)</name>
        <dbReference type="ChEBI" id="CHEBI:29103"/>
    </ligand>
</feature>
<dbReference type="Proteomes" id="UP000439113">
    <property type="component" value="Unassembled WGS sequence"/>
</dbReference>
<dbReference type="GO" id="GO:0002098">
    <property type="term" value="P:tRNA wobble uridine modification"/>
    <property type="evidence" value="ECO:0007669"/>
    <property type="project" value="TreeGrafter"/>
</dbReference>
<dbReference type="InterPro" id="IPR031168">
    <property type="entry name" value="G_TrmE"/>
</dbReference>
<dbReference type="InterPro" id="IPR025867">
    <property type="entry name" value="MnmE_helical"/>
</dbReference>
<evidence type="ECO:0000256" key="7">
    <source>
        <dbReference type="ARBA" id="ARBA00023134"/>
    </source>
</evidence>
<feature type="binding site" evidence="8">
    <location>
        <position position="255"/>
    </location>
    <ligand>
        <name>K(+)</name>
        <dbReference type="ChEBI" id="CHEBI:29103"/>
    </ligand>
</feature>
<dbReference type="InterPro" id="IPR006073">
    <property type="entry name" value="GTP-bd"/>
</dbReference>
<dbReference type="InterPro" id="IPR005225">
    <property type="entry name" value="Small_GTP-bd"/>
</dbReference>
<keyword evidence="2 8" id="KW-0819">tRNA processing</keyword>
<dbReference type="CDD" id="cd14858">
    <property type="entry name" value="TrmE_N"/>
    <property type="match status" value="1"/>
</dbReference>
<keyword evidence="6 8" id="KW-0630">Potassium</keyword>
<feature type="binding site" evidence="8">
    <location>
        <position position="257"/>
    </location>
    <ligand>
        <name>K(+)</name>
        <dbReference type="ChEBI" id="CHEBI:29103"/>
    </ligand>
</feature>
<dbReference type="NCBIfam" id="TIGR00450">
    <property type="entry name" value="mnmE_trmE_thdF"/>
    <property type="match status" value="1"/>
</dbReference>
<evidence type="ECO:0000256" key="6">
    <source>
        <dbReference type="ARBA" id="ARBA00022958"/>
    </source>
</evidence>
<dbReference type="InterPro" id="IPR027266">
    <property type="entry name" value="TrmE/GcvT-like"/>
</dbReference>
<evidence type="ECO:0000256" key="1">
    <source>
        <dbReference type="ARBA" id="ARBA00011043"/>
    </source>
</evidence>
<feature type="domain" description="TrmE-type G" evidence="10">
    <location>
        <begin position="226"/>
        <end position="379"/>
    </location>
</feature>
<evidence type="ECO:0000259" key="10">
    <source>
        <dbReference type="PROSITE" id="PS51709"/>
    </source>
</evidence>
<proteinExistence type="inferred from homology"/>
<dbReference type="PANTHER" id="PTHR42714">
    <property type="entry name" value="TRNA MODIFICATION GTPASE GTPBP3"/>
    <property type="match status" value="1"/>
</dbReference>
<dbReference type="Gene3D" id="3.30.1360.120">
    <property type="entry name" value="Probable tRNA modification gtpase trme, domain 1"/>
    <property type="match status" value="1"/>
</dbReference>
<dbReference type="GO" id="GO:0030488">
    <property type="term" value="P:tRNA methylation"/>
    <property type="evidence" value="ECO:0007669"/>
    <property type="project" value="TreeGrafter"/>
</dbReference>
<dbReference type="PANTHER" id="PTHR42714:SF2">
    <property type="entry name" value="TRNA MODIFICATION GTPASE GTPBP3, MITOCHONDRIAL"/>
    <property type="match status" value="1"/>
</dbReference>
<feature type="binding site" evidence="8">
    <location>
        <begin position="360"/>
        <end position="362"/>
    </location>
    <ligand>
        <name>GTP</name>
        <dbReference type="ChEBI" id="CHEBI:37565"/>
    </ligand>
</feature>
<dbReference type="Pfam" id="PF01926">
    <property type="entry name" value="MMR_HSR1"/>
    <property type="match status" value="1"/>
</dbReference>
<dbReference type="RefSeq" id="WP_319802126.1">
    <property type="nucleotide sequence ID" value="NZ_JAOQNR010000005.1"/>
</dbReference>
<dbReference type="FunFam" id="3.30.1360.120:FF:000007">
    <property type="entry name" value="tRNA modification GTPase GTPBP3, mitochondrial"/>
    <property type="match status" value="1"/>
</dbReference>
<feature type="binding site" evidence="8">
    <location>
        <position position="454"/>
    </location>
    <ligand>
        <name>(6S)-5-formyl-5,6,7,8-tetrahydrofolate</name>
        <dbReference type="ChEBI" id="CHEBI:57457"/>
    </ligand>
</feature>
<dbReference type="SUPFAM" id="SSF52540">
    <property type="entry name" value="P-loop containing nucleoside triphosphate hydrolases"/>
    <property type="match status" value="1"/>
</dbReference>
<dbReference type="EC" id="3.6.-.-" evidence="8"/>
<dbReference type="InterPro" id="IPR004520">
    <property type="entry name" value="GTPase_MnmE"/>
</dbReference>
<dbReference type="GO" id="GO:0005737">
    <property type="term" value="C:cytoplasm"/>
    <property type="evidence" value="ECO:0007669"/>
    <property type="project" value="UniProtKB-SubCell"/>
</dbReference>
<comment type="subunit">
    <text evidence="8">Homodimer. Heterotetramer of two MnmE and two MnmG subunits.</text>
</comment>
<keyword evidence="3 8" id="KW-0547">Nucleotide-binding</keyword>